<evidence type="ECO:0000313" key="3">
    <source>
        <dbReference type="Proteomes" id="UP000812013"/>
    </source>
</evidence>
<dbReference type="Proteomes" id="UP000812013">
    <property type="component" value="Unassembled WGS sequence"/>
</dbReference>
<evidence type="ECO:0000313" key="2">
    <source>
        <dbReference type="EMBL" id="MBW5482454.1"/>
    </source>
</evidence>
<evidence type="ECO:0000259" key="1">
    <source>
        <dbReference type="Pfam" id="PF13676"/>
    </source>
</evidence>
<dbReference type="InterPro" id="IPR000157">
    <property type="entry name" value="TIR_dom"/>
</dbReference>
<dbReference type="Pfam" id="PF13676">
    <property type="entry name" value="TIR_2"/>
    <property type="match status" value="1"/>
</dbReference>
<keyword evidence="3" id="KW-1185">Reference proteome</keyword>
<dbReference type="InterPro" id="IPR035897">
    <property type="entry name" value="Toll_tir_struct_dom_sf"/>
</dbReference>
<dbReference type="RefSeq" id="WP_219666708.1">
    <property type="nucleotide sequence ID" value="NZ_WTFF01000059.1"/>
</dbReference>
<accession>A0ABS6Z4Z2</accession>
<gene>
    <name evidence="2" type="ORF">GPJ59_11315</name>
</gene>
<dbReference type="EMBL" id="WTFF01000059">
    <property type="protein sequence ID" value="MBW5482454.1"/>
    <property type="molecule type" value="Genomic_DNA"/>
</dbReference>
<comment type="caution">
    <text evidence="2">The sequence shown here is derived from an EMBL/GenBank/DDBJ whole genome shotgun (WGS) entry which is preliminary data.</text>
</comment>
<name>A0ABS6Z4Z2_9ACTN</name>
<dbReference type="Gene3D" id="3.40.50.10140">
    <property type="entry name" value="Toll/interleukin-1 receptor homology (TIR) domain"/>
    <property type="match status" value="1"/>
</dbReference>
<feature type="domain" description="TIR" evidence="1">
    <location>
        <begin position="5"/>
        <end position="123"/>
    </location>
</feature>
<dbReference type="SUPFAM" id="SSF52200">
    <property type="entry name" value="Toll/Interleukin receptor TIR domain"/>
    <property type="match status" value="1"/>
</dbReference>
<organism evidence="2 3">
    <name type="scientific">Streptomyces bambusae</name>
    <dbReference type="NCBI Taxonomy" id="1550616"/>
    <lineage>
        <taxon>Bacteria</taxon>
        <taxon>Bacillati</taxon>
        <taxon>Actinomycetota</taxon>
        <taxon>Actinomycetes</taxon>
        <taxon>Kitasatosporales</taxon>
        <taxon>Streptomycetaceae</taxon>
        <taxon>Streptomyces</taxon>
    </lineage>
</organism>
<sequence>MAGAFISHRSSDKARAEALGLELTARGHRVWLDLWEIGIGDSIVARIDAGLADASHLVLCLSDDATRAPWMDREWMSALARQLTGAGITVLPARLTGGDPPAILADIRYADLVADWDAAVAELDRALRP</sequence>
<protein>
    <submittedName>
        <fullName evidence="2">TIR domain-containing protein</fullName>
    </submittedName>
</protein>
<reference evidence="2 3" key="1">
    <citation type="submission" date="2019-12" db="EMBL/GenBank/DDBJ databases">
        <title>Genome sequence of Streptomyces bambusae.</title>
        <authorList>
            <person name="Bansal K."/>
            <person name="Choksket S."/>
            <person name="Korpole S."/>
            <person name="Patil P.B."/>
        </authorList>
    </citation>
    <scope>NUCLEOTIDE SEQUENCE [LARGE SCALE GENOMIC DNA]</scope>
    <source>
        <strain evidence="2 3">SK60</strain>
    </source>
</reference>
<proteinExistence type="predicted"/>